<feature type="region of interest" description="Disordered" evidence="5">
    <location>
        <begin position="203"/>
        <end position="242"/>
    </location>
</feature>
<keyword evidence="3" id="KW-0804">Transcription</keyword>
<dbReference type="GO" id="GO:0046983">
    <property type="term" value="F:protein dimerization activity"/>
    <property type="evidence" value="ECO:0007669"/>
    <property type="project" value="InterPro"/>
</dbReference>
<evidence type="ECO:0000313" key="7">
    <source>
        <dbReference type="EMBL" id="KEH38995.1"/>
    </source>
</evidence>
<reference evidence="7 10" key="2">
    <citation type="journal article" date="2014" name="BMC Genomics">
        <title>An improved genome release (version Mt4.0) for the model legume Medicago truncatula.</title>
        <authorList>
            <person name="Tang H."/>
            <person name="Krishnakumar V."/>
            <person name="Bidwell S."/>
            <person name="Rosen B."/>
            <person name="Chan A."/>
            <person name="Zhou S."/>
            <person name="Gentzbittel L."/>
            <person name="Childs K.L."/>
            <person name="Yandell M."/>
            <person name="Gundlach H."/>
            <person name="Mayer K.F."/>
            <person name="Schwartz D.C."/>
            <person name="Town C.D."/>
        </authorList>
    </citation>
    <scope>GENOME REANNOTATION</scope>
    <source>
        <strain evidence="7">A17</strain>
        <strain evidence="9 10">cv. Jemalong A17</strain>
    </source>
</reference>
<dbReference type="Gramene" id="rna11727">
    <property type="protein sequence ID" value="RHN75509.1"/>
    <property type="gene ID" value="gene11727"/>
</dbReference>
<protein>
    <submittedName>
        <fullName evidence="7">BHLH transcription factor-like protein</fullName>
    </submittedName>
    <submittedName>
        <fullName evidence="8">Putative transcription factor bHLH family</fullName>
    </submittedName>
</protein>
<dbReference type="CDD" id="cd18915">
    <property type="entry name" value="bHLH_AtLHW_like"/>
    <property type="match status" value="1"/>
</dbReference>
<reference evidence="8" key="5">
    <citation type="journal article" date="2018" name="Nat. Plants">
        <title>Whole-genome landscape of Medicago truncatula symbiotic genes.</title>
        <authorList>
            <person name="Pecrix Y."/>
            <person name="Gamas P."/>
            <person name="Carrere S."/>
        </authorList>
    </citation>
    <scope>NUCLEOTIDE SEQUENCE</scope>
    <source>
        <tissue evidence="8">Leaves</tissue>
    </source>
</reference>
<dbReference type="STRING" id="3880.A0A072VLH4"/>
<dbReference type="InterPro" id="IPR025610">
    <property type="entry name" value="MYC/MYB_N"/>
</dbReference>
<dbReference type="Proteomes" id="UP000002051">
    <property type="component" value="Chromosome 2"/>
</dbReference>
<dbReference type="GO" id="GO:0003700">
    <property type="term" value="F:DNA-binding transcription factor activity"/>
    <property type="evidence" value="ECO:0007669"/>
    <property type="project" value="InterPro"/>
</dbReference>
<reference evidence="9" key="3">
    <citation type="submission" date="2015-04" db="UniProtKB">
        <authorList>
            <consortium name="EnsemblPlants"/>
        </authorList>
    </citation>
    <scope>IDENTIFICATION</scope>
    <source>
        <strain evidence="9">cv. Jemalong A17</strain>
    </source>
</reference>
<dbReference type="InterPro" id="IPR043561">
    <property type="entry name" value="LHW-like"/>
</dbReference>
<evidence type="ECO:0000313" key="9">
    <source>
        <dbReference type="EnsemblPlants" id="KEH38995"/>
    </source>
</evidence>
<evidence type="ECO:0000256" key="4">
    <source>
        <dbReference type="ARBA" id="ARBA00023242"/>
    </source>
</evidence>
<keyword evidence="4" id="KW-0539">Nucleus</keyword>
<evidence type="ECO:0000256" key="5">
    <source>
        <dbReference type="SAM" id="MobiDB-lite"/>
    </source>
</evidence>
<evidence type="ECO:0000313" key="10">
    <source>
        <dbReference type="Proteomes" id="UP000002051"/>
    </source>
</evidence>
<feature type="compositionally biased region" description="Basic and acidic residues" evidence="5">
    <location>
        <begin position="682"/>
        <end position="696"/>
    </location>
</feature>
<accession>A0A072VLH4</accession>
<gene>
    <name evidence="9" type="primary">25487552</name>
    <name evidence="7" type="ordered locus">MTR_2g087295</name>
    <name evidence="8" type="ORF">MtrunA17_Chr2g0322001</name>
</gene>
<keyword evidence="2" id="KW-0805">Transcription regulation</keyword>
<dbReference type="EnsemblPlants" id="KEH38995">
    <property type="protein sequence ID" value="KEH38995"/>
    <property type="gene ID" value="MTR_2g087295"/>
</dbReference>
<feature type="domain" description="BHLH" evidence="6">
    <location>
        <begin position="681"/>
        <end position="730"/>
    </location>
</feature>
<feature type="compositionally biased region" description="Low complexity" evidence="5">
    <location>
        <begin position="207"/>
        <end position="226"/>
    </location>
</feature>
<keyword evidence="10" id="KW-1185">Reference proteome</keyword>
<dbReference type="KEGG" id="mtr:25487552"/>
<reference evidence="11" key="4">
    <citation type="journal article" date="2018" name="Nat. Plants">
        <title>Whole-genome landscape of Medicago truncatula symbiotic genes.</title>
        <authorList>
            <person name="Pecrix Y."/>
            <person name="Staton S.E."/>
            <person name="Sallet E."/>
            <person name="Lelandais-Briere C."/>
            <person name="Moreau S."/>
            <person name="Carrere S."/>
            <person name="Blein T."/>
            <person name="Jardinaud M.F."/>
            <person name="Latrasse D."/>
            <person name="Zouine M."/>
            <person name="Zahm M."/>
            <person name="Kreplak J."/>
            <person name="Mayjonade B."/>
            <person name="Satge C."/>
            <person name="Perez M."/>
            <person name="Cauet S."/>
            <person name="Marande W."/>
            <person name="Chantry-Darmon C."/>
            <person name="Lopez-Roques C."/>
            <person name="Bouchez O."/>
            <person name="Berard A."/>
            <person name="Debelle F."/>
            <person name="Munos S."/>
            <person name="Bendahmane A."/>
            <person name="Berges H."/>
            <person name="Niebel A."/>
            <person name="Buitink J."/>
            <person name="Frugier F."/>
            <person name="Benhamed M."/>
            <person name="Crespi M."/>
            <person name="Gouzy J."/>
            <person name="Gamas P."/>
        </authorList>
    </citation>
    <scope>NUCLEOTIDE SEQUENCE [LARGE SCALE GENOMIC DNA]</scope>
    <source>
        <strain evidence="11">cv. Jemalong A17</strain>
    </source>
</reference>
<evidence type="ECO:0000313" key="8">
    <source>
        <dbReference type="EMBL" id="RHN75509.1"/>
    </source>
</evidence>
<dbReference type="InterPro" id="IPR011598">
    <property type="entry name" value="bHLH_dom"/>
</dbReference>
<dbReference type="AlphaFoldDB" id="A0A072VLH4"/>
<dbReference type="EMBL" id="PSQE01000002">
    <property type="protein sequence ID" value="RHN75509.1"/>
    <property type="molecule type" value="Genomic_DNA"/>
</dbReference>
<dbReference type="GO" id="GO:0006355">
    <property type="term" value="P:regulation of DNA-templated transcription"/>
    <property type="evidence" value="ECO:0000318"/>
    <property type="project" value="GO_Central"/>
</dbReference>
<evidence type="ECO:0000259" key="6">
    <source>
        <dbReference type="PROSITE" id="PS50888"/>
    </source>
</evidence>
<dbReference type="ExpressionAtlas" id="A0A072VLH4">
    <property type="expression patterns" value="differential"/>
</dbReference>
<dbReference type="GO" id="GO:0005634">
    <property type="term" value="C:nucleus"/>
    <property type="evidence" value="ECO:0007669"/>
    <property type="project" value="UniProtKB-SubCell"/>
</dbReference>
<evidence type="ECO:0000256" key="3">
    <source>
        <dbReference type="ARBA" id="ARBA00023163"/>
    </source>
</evidence>
<evidence type="ECO:0000256" key="2">
    <source>
        <dbReference type="ARBA" id="ARBA00023015"/>
    </source>
</evidence>
<dbReference type="Pfam" id="PF23176">
    <property type="entry name" value="bHLH_LHW"/>
    <property type="match status" value="1"/>
</dbReference>
<proteinExistence type="predicted"/>
<dbReference type="PaxDb" id="3880-AES67135"/>
<feature type="region of interest" description="Disordered" evidence="5">
    <location>
        <begin position="653"/>
        <end position="696"/>
    </location>
</feature>
<dbReference type="PANTHER" id="PTHR46196:SF11">
    <property type="entry name" value="BHLH TRANSCRIPTION FACTOR-LIKE PROTEIN"/>
    <property type="match status" value="1"/>
</dbReference>
<dbReference type="PANTHER" id="PTHR46196">
    <property type="entry name" value="TRANSCRIPTION FACTOR BHLH155-LIKE ISOFORM X1-RELATED"/>
    <property type="match status" value="1"/>
</dbReference>
<comment type="subcellular location">
    <subcellularLocation>
        <location evidence="1">Nucleus</location>
    </subcellularLocation>
</comment>
<dbReference type="EMBL" id="CM001218">
    <property type="protein sequence ID" value="KEH38995.1"/>
    <property type="molecule type" value="Genomic_DNA"/>
</dbReference>
<dbReference type="Proteomes" id="UP000265566">
    <property type="component" value="Chromosome 2"/>
</dbReference>
<evidence type="ECO:0000313" key="11">
    <source>
        <dbReference type="Proteomes" id="UP000265566"/>
    </source>
</evidence>
<dbReference type="OrthoDB" id="1883654at2759"/>
<organism evidence="7 10">
    <name type="scientific">Medicago truncatula</name>
    <name type="common">Barrel medic</name>
    <name type="synonym">Medicago tribuloides</name>
    <dbReference type="NCBI Taxonomy" id="3880"/>
    <lineage>
        <taxon>Eukaryota</taxon>
        <taxon>Viridiplantae</taxon>
        <taxon>Streptophyta</taxon>
        <taxon>Embryophyta</taxon>
        <taxon>Tracheophyta</taxon>
        <taxon>Spermatophyta</taxon>
        <taxon>Magnoliopsida</taxon>
        <taxon>eudicotyledons</taxon>
        <taxon>Gunneridae</taxon>
        <taxon>Pentapetalae</taxon>
        <taxon>rosids</taxon>
        <taxon>fabids</taxon>
        <taxon>Fabales</taxon>
        <taxon>Fabaceae</taxon>
        <taxon>Papilionoideae</taxon>
        <taxon>50 kb inversion clade</taxon>
        <taxon>NPAAA clade</taxon>
        <taxon>Hologalegina</taxon>
        <taxon>IRL clade</taxon>
        <taxon>Trifolieae</taxon>
        <taxon>Medicago</taxon>
    </lineage>
</organism>
<dbReference type="PROSITE" id="PS50888">
    <property type="entry name" value="BHLH"/>
    <property type="match status" value="1"/>
</dbReference>
<dbReference type="eggNOG" id="ENOG502QSGF">
    <property type="taxonomic scope" value="Eukaryota"/>
</dbReference>
<evidence type="ECO:0000256" key="1">
    <source>
        <dbReference type="ARBA" id="ARBA00004123"/>
    </source>
</evidence>
<reference evidence="7 10" key="1">
    <citation type="journal article" date="2011" name="Nature">
        <title>The Medicago genome provides insight into the evolution of rhizobial symbioses.</title>
        <authorList>
            <person name="Young N.D."/>
            <person name="Debelle F."/>
            <person name="Oldroyd G.E."/>
            <person name="Geurts R."/>
            <person name="Cannon S.B."/>
            <person name="Udvardi M.K."/>
            <person name="Benedito V.A."/>
            <person name="Mayer K.F."/>
            <person name="Gouzy J."/>
            <person name="Schoof H."/>
            <person name="Van de Peer Y."/>
            <person name="Proost S."/>
            <person name="Cook D.R."/>
            <person name="Meyers B.C."/>
            <person name="Spannagl M."/>
            <person name="Cheung F."/>
            <person name="De Mita S."/>
            <person name="Krishnakumar V."/>
            <person name="Gundlach H."/>
            <person name="Zhou S."/>
            <person name="Mudge J."/>
            <person name="Bharti A.K."/>
            <person name="Murray J.D."/>
            <person name="Naoumkina M.A."/>
            <person name="Rosen B."/>
            <person name="Silverstein K.A."/>
            <person name="Tang H."/>
            <person name="Rombauts S."/>
            <person name="Zhao P.X."/>
            <person name="Zhou P."/>
            <person name="Barbe V."/>
            <person name="Bardou P."/>
            <person name="Bechner M."/>
            <person name="Bellec A."/>
            <person name="Berger A."/>
            <person name="Berges H."/>
            <person name="Bidwell S."/>
            <person name="Bisseling T."/>
            <person name="Choisne N."/>
            <person name="Couloux A."/>
            <person name="Denny R."/>
            <person name="Deshpande S."/>
            <person name="Dai X."/>
            <person name="Doyle J.J."/>
            <person name="Dudez A.M."/>
            <person name="Farmer A.D."/>
            <person name="Fouteau S."/>
            <person name="Franken C."/>
            <person name="Gibelin C."/>
            <person name="Gish J."/>
            <person name="Goldstein S."/>
            <person name="Gonzalez A.J."/>
            <person name="Green P.J."/>
            <person name="Hallab A."/>
            <person name="Hartog M."/>
            <person name="Hua A."/>
            <person name="Humphray S.J."/>
            <person name="Jeong D.H."/>
            <person name="Jing Y."/>
            <person name="Jocker A."/>
            <person name="Kenton S.M."/>
            <person name="Kim D.J."/>
            <person name="Klee K."/>
            <person name="Lai H."/>
            <person name="Lang C."/>
            <person name="Lin S."/>
            <person name="Macmil S.L."/>
            <person name="Magdelenat G."/>
            <person name="Matthews L."/>
            <person name="McCorrison J."/>
            <person name="Monaghan E.L."/>
            <person name="Mun J.H."/>
            <person name="Najar F.Z."/>
            <person name="Nicholson C."/>
            <person name="Noirot C."/>
            <person name="O'Bleness M."/>
            <person name="Paule C.R."/>
            <person name="Poulain J."/>
            <person name="Prion F."/>
            <person name="Qin B."/>
            <person name="Qu C."/>
            <person name="Retzel E.F."/>
            <person name="Riddle C."/>
            <person name="Sallet E."/>
            <person name="Samain S."/>
            <person name="Samson N."/>
            <person name="Sanders I."/>
            <person name="Saurat O."/>
            <person name="Scarpelli C."/>
            <person name="Schiex T."/>
            <person name="Segurens B."/>
            <person name="Severin A.J."/>
            <person name="Sherrier D.J."/>
            <person name="Shi R."/>
            <person name="Sims S."/>
            <person name="Singer S.R."/>
            <person name="Sinharoy S."/>
            <person name="Sterck L."/>
            <person name="Viollet A."/>
            <person name="Wang B.B."/>
            <person name="Wang K."/>
            <person name="Wang M."/>
            <person name="Wang X."/>
            <person name="Warfsmann J."/>
            <person name="Weissenbach J."/>
            <person name="White D.D."/>
            <person name="White J.D."/>
            <person name="Wiley G.B."/>
            <person name="Wincker P."/>
            <person name="Xing Y."/>
            <person name="Yang L."/>
            <person name="Yao Z."/>
            <person name="Ying F."/>
            <person name="Zhai J."/>
            <person name="Zhou L."/>
            <person name="Zuber A."/>
            <person name="Denarie J."/>
            <person name="Dixon R.A."/>
            <person name="May G.D."/>
            <person name="Schwartz D.C."/>
            <person name="Rogers J."/>
            <person name="Quetier F."/>
            <person name="Town C.D."/>
            <person name="Roe B.A."/>
        </authorList>
    </citation>
    <scope>NUCLEOTIDE SEQUENCE [LARGE SCALE GENOMIC DNA]</scope>
    <source>
        <strain evidence="7">A17</strain>
        <strain evidence="9 10">cv. Jemalong A17</strain>
    </source>
</reference>
<dbReference type="Pfam" id="PF14215">
    <property type="entry name" value="bHLH-MYC_N"/>
    <property type="match status" value="1"/>
</dbReference>
<dbReference type="HOGENOM" id="CLU_013463_1_0_1"/>
<sequence>MGFLLKEALKTLCGRNNQWSYAVFWKIGCNNSKLLIWEECYYEPVSCPSPHGIDGMSNFPNPNGEGSWFSSEFQSPHLGIQEEDKVSSLVNKMTVNNLVIVAGEGIIGRSAFTNSHEWILLNDFAKNAYPPEVYAEMHDQFSAGMQTVAVIPVLPHGVVQIGSFLPIMENMGFVHEVKSLILQLGCIPNALLSEDYSAKLSNERLDGPSTSGVPSSVDSSVMTSNSAPSVVNGSNHHHQSYSSHAMKPNVQTLHPLSGEICNFQGRVVEAKVIPSNFGSNLQKHSVPYNARSEFNNFAGSAPFGQSGQRDCSLKYMEQQNLSVVGSCDHVNPCVNVSSSLNISQQKTDRSLNFGHNLSSSSTSLLRGIPVHGGMNSLLRENLITSSKSPKVSAANLSGAQVGNELQNKDSTFKFASTNQKINYDILQAHSIPSFNPEEYVPNSGHIPGFVRDCFQNDGTIQSMMTANPKHEEACAQQPPSGGDDLFDILGVDFKNKLLKGHWNELFADESDGNAENKLKKESCLNREGTASDHYYTVNESMLDGGIFSGMSTDHLLDAVVSTAKPTLKQNSDDMSCRTTLTGNSTASIPSRVCKQVMSGNFEGGLFGFSKNGGKMGAVETSSLRSGCSKDDGGKCSQTTTVCGSQLSSWLENGGNVRHENSVSTGYSKRPDEACKSNRKRLKPGENPRPRPKDRQMIQDRVKELREIVPNGSKCSIDALLERTIKHMLFLQSVTKHADKLKQNGESKIISKEGGLVLKDNFEGGATWAYEVGSQSMVCPIIVEDLNTPRQMLIEMLCEERGFFLEIADLIRGLGLTILKGVMEAHNDKIWARFIVEANRDVTRMEIFMSLVRLLEQTMKGNASSSNAIDTMLRYNSLPQKA</sequence>
<name>A0A072VLH4_MEDTR</name>